<proteinExistence type="predicted"/>
<evidence type="ECO:0000313" key="1">
    <source>
        <dbReference type="EMBL" id="SOQ55115.1"/>
    </source>
</evidence>
<name>A0A2H1WPW5_SPOFR</name>
<sequence>MVGRPQLCVSQESFCVTQQNCGMSCRHRYFRTDTTFKKRALSFLKDRQRIVSSGFAGTRNTRGITSFTACFLGVRNVTVVGESEIGKIGKGMWESHASTRMGRLDRSDTTASQKTDCFDCLLEEFKGCWGIGDWEGGNWASGNLTHITKHNAGVVSHRFLTPESSKALQVRCRPFGGEEFRVLGESVIGKGRKLLT</sequence>
<gene>
    <name evidence="1" type="ORF">SFRICE_016821</name>
</gene>
<reference evidence="1" key="1">
    <citation type="submission" date="2016-07" db="EMBL/GenBank/DDBJ databases">
        <authorList>
            <person name="Bretaudeau A."/>
        </authorList>
    </citation>
    <scope>NUCLEOTIDE SEQUENCE</scope>
    <source>
        <strain evidence="1">Rice</strain>
        <tissue evidence="1">Whole body</tissue>
    </source>
</reference>
<protein>
    <submittedName>
        <fullName evidence="1">SFRICE_016821</fullName>
    </submittedName>
</protein>
<dbReference type="EMBL" id="ODYU01010175">
    <property type="protein sequence ID" value="SOQ55115.1"/>
    <property type="molecule type" value="Genomic_DNA"/>
</dbReference>
<organism evidence="1">
    <name type="scientific">Spodoptera frugiperda</name>
    <name type="common">Fall armyworm</name>
    <dbReference type="NCBI Taxonomy" id="7108"/>
    <lineage>
        <taxon>Eukaryota</taxon>
        <taxon>Metazoa</taxon>
        <taxon>Ecdysozoa</taxon>
        <taxon>Arthropoda</taxon>
        <taxon>Hexapoda</taxon>
        <taxon>Insecta</taxon>
        <taxon>Pterygota</taxon>
        <taxon>Neoptera</taxon>
        <taxon>Endopterygota</taxon>
        <taxon>Lepidoptera</taxon>
        <taxon>Glossata</taxon>
        <taxon>Ditrysia</taxon>
        <taxon>Noctuoidea</taxon>
        <taxon>Noctuidae</taxon>
        <taxon>Amphipyrinae</taxon>
        <taxon>Spodoptera</taxon>
    </lineage>
</organism>
<dbReference type="AlphaFoldDB" id="A0A2H1WPW5"/>
<accession>A0A2H1WPW5</accession>